<keyword evidence="7" id="KW-1185">Reference proteome</keyword>
<dbReference type="Proteomes" id="UP000642107">
    <property type="component" value="Unassembled WGS sequence"/>
</dbReference>
<comment type="caution">
    <text evidence="6">The sequence shown here is derived from an EMBL/GenBank/DDBJ whole genome shotgun (WGS) entry which is preliminary data.</text>
</comment>
<dbReference type="InterPro" id="IPR038261">
    <property type="entry name" value="GPP34-like_sf"/>
</dbReference>
<dbReference type="RefSeq" id="WP_192278470.1">
    <property type="nucleotide sequence ID" value="NZ_JACZDF010000002.1"/>
</dbReference>
<accession>A0ABR9DRB7</accession>
<reference evidence="6 7" key="1">
    <citation type="submission" date="2020-09" db="EMBL/GenBank/DDBJ databases">
        <title>Flavimobilis rhizosphaerae sp. nov., isolated from rhizosphere soil of Spartina alterniflora.</title>
        <authorList>
            <person name="Hanqin C."/>
        </authorList>
    </citation>
    <scope>NUCLEOTIDE SEQUENCE [LARGE SCALE GENOMIC DNA]</scope>
    <source>
        <strain evidence="6 7">GY 10621</strain>
    </source>
</reference>
<evidence type="ECO:0000256" key="4">
    <source>
        <dbReference type="ARBA" id="ARBA00023136"/>
    </source>
</evidence>
<organism evidence="6 7">
    <name type="scientific">Flavimobilis rhizosphaerae</name>
    <dbReference type="NCBI Taxonomy" id="2775421"/>
    <lineage>
        <taxon>Bacteria</taxon>
        <taxon>Bacillati</taxon>
        <taxon>Actinomycetota</taxon>
        <taxon>Actinomycetes</taxon>
        <taxon>Micrococcales</taxon>
        <taxon>Jonesiaceae</taxon>
        <taxon>Flavimobilis</taxon>
    </lineage>
</organism>
<dbReference type="Gene3D" id="1.10.3630.10">
    <property type="entry name" value="yeast vps74-n-term truncation variant domain like"/>
    <property type="match status" value="1"/>
</dbReference>
<dbReference type="InterPro" id="IPR008628">
    <property type="entry name" value="GPP34-like"/>
</dbReference>
<sequence length="275" mass="29303">MIPAELVPLLLVDEATGRVERTMLDVERMTSAAVLVDLVARDALRVVLEPHGRPIVLAGDVVATGDELLDTAASRVRVDVPLVPADAIRAIDPLGLSETPGGLDGSLVQVIGTRLAALGLVGRPDVAKTVVTTLKPLGWTSTDPTRPARHRADLTATVMSGRAPTLFERILLVALWSGRAEGLLAGDGVPAELVEARVAALVGNDPVAVQLRWCFEQEQALPWDDAHYRLVLGGRGYSQMRYRGLLVGPQVTPYPVRPGAPRPEGPRLTGWPGTD</sequence>
<dbReference type="Pfam" id="PF05719">
    <property type="entry name" value="GPP34"/>
    <property type="match status" value="1"/>
</dbReference>
<comment type="subcellular location">
    <subcellularLocation>
        <location evidence="1">Golgi apparatus membrane</location>
        <topology evidence="1">Peripheral membrane protein</topology>
        <orientation evidence="1">Cytoplasmic side</orientation>
    </subcellularLocation>
</comment>
<evidence type="ECO:0000313" key="7">
    <source>
        <dbReference type="Proteomes" id="UP000642107"/>
    </source>
</evidence>
<evidence type="ECO:0000256" key="3">
    <source>
        <dbReference type="ARBA" id="ARBA00023121"/>
    </source>
</evidence>
<evidence type="ECO:0000256" key="1">
    <source>
        <dbReference type="ARBA" id="ARBA00004255"/>
    </source>
</evidence>
<protein>
    <submittedName>
        <fullName evidence="6">GPP34 family phosphoprotein</fullName>
    </submittedName>
</protein>
<evidence type="ECO:0000256" key="5">
    <source>
        <dbReference type="SAM" id="MobiDB-lite"/>
    </source>
</evidence>
<feature type="region of interest" description="Disordered" evidence="5">
    <location>
        <begin position="254"/>
        <end position="275"/>
    </location>
</feature>
<name>A0ABR9DRB7_9MICO</name>
<evidence type="ECO:0000313" key="6">
    <source>
        <dbReference type="EMBL" id="MBD9698862.1"/>
    </source>
</evidence>
<keyword evidence="4" id="KW-0472">Membrane</keyword>
<keyword evidence="2" id="KW-0333">Golgi apparatus</keyword>
<keyword evidence="3" id="KW-0446">Lipid-binding</keyword>
<dbReference type="EMBL" id="JACZDF010000002">
    <property type="protein sequence ID" value="MBD9698862.1"/>
    <property type="molecule type" value="Genomic_DNA"/>
</dbReference>
<evidence type="ECO:0000256" key="2">
    <source>
        <dbReference type="ARBA" id="ARBA00023034"/>
    </source>
</evidence>
<gene>
    <name evidence="6" type="ORF">IGS67_05045</name>
</gene>
<proteinExistence type="predicted"/>